<dbReference type="Proteomes" id="UP000189674">
    <property type="component" value="Chromosome"/>
</dbReference>
<dbReference type="Gene3D" id="3.30.70.2740">
    <property type="match status" value="1"/>
</dbReference>
<dbReference type="OrthoDB" id="9767256at2"/>
<dbReference type="InterPro" id="IPR016167">
    <property type="entry name" value="FAD-bd_PCMH_sub1"/>
</dbReference>
<reference evidence="7" key="1">
    <citation type="submission" date="2017-02" db="EMBL/GenBank/DDBJ databases">
        <title>Comparative genomics and description of representatives of a novel lineage of planctomycetes thriving in anoxic sediments.</title>
        <authorList>
            <person name="Spring S."/>
            <person name="Bunk B."/>
            <person name="Sproer C."/>
        </authorList>
    </citation>
    <scope>NUCLEOTIDE SEQUENCE [LARGE SCALE GENOMIC DNA]</scope>
    <source>
        <strain evidence="7">ST-NAGAB-D1</strain>
    </source>
</reference>
<evidence type="ECO:0000256" key="3">
    <source>
        <dbReference type="ARBA" id="ARBA00022827"/>
    </source>
</evidence>
<keyword evidence="4 6" id="KW-0560">Oxidoreductase</keyword>
<dbReference type="PANTHER" id="PTHR42934:SF2">
    <property type="entry name" value="GLYCOLATE OXIDASE SUBUNIT GLCD"/>
    <property type="match status" value="1"/>
</dbReference>
<dbReference type="PROSITE" id="PS51387">
    <property type="entry name" value="FAD_PCMH"/>
    <property type="match status" value="1"/>
</dbReference>
<keyword evidence="7" id="KW-1185">Reference proteome</keyword>
<dbReference type="InterPro" id="IPR036318">
    <property type="entry name" value="FAD-bd_PCMH-like_sf"/>
</dbReference>
<dbReference type="InterPro" id="IPR016164">
    <property type="entry name" value="FAD-linked_Oxase-like_C"/>
</dbReference>
<dbReference type="STRING" id="1936003.STSP2_02178"/>
<sequence>MTDRTYSPVTNEILQELKAIVGERYVIAGDDDKLEPYSHDEVKGEQYAHMPECVVRPRKAEEIAEIMKLANREHVAVTPRGAGSGMSGGAVPIEGGIVLLMDRMNDIVELDKENMMITVEPGVVANDINEYLAEYDLFYAGYPMSLETCFIGGNVAENAGGGKAVKYGVTSRYVLGLEVVTPTGEIVELGGKLIKDVTGYNMIQLMVGSEGTLGVFTKIVLKLMPLPKSQVDLLCLFDSAEQAIECVPQIMTRSGIIPTAIEFMDRTAVRAACEYLNESIPYEQAGAMLLITVDGPSEEQVEHDYMQIGDQCMEAGASEVYVADNSTTSERVWKVRRNIGEAYNVISKRQCAEDIVVPPACIPAIVGKLGELSEKYDVMMPCFGHAGDGNLHARIVSPPEWSDEQWEPVAEKILNELYKFTAQCGGRISGEHGIGHKRKKYMSYFVSEGYLDMLRAVKRGMDPNNILNPGKIFDLQGKA</sequence>
<evidence type="ECO:0000313" key="6">
    <source>
        <dbReference type="EMBL" id="AQT69000.1"/>
    </source>
</evidence>
<dbReference type="FunFam" id="1.10.45.10:FF:000001">
    <property type="entry name" value="D-lactate dehydrogenase mitochondrial"/>
    <property type="match status" value="1"/>
</dbReference>
<accession>A0A1U9NN15</accession>
<comment type="cofactor">
    <cofactor evidence="1">
        <name>FAD</name>
        <dbReference type="ChEBI" id="CHEBI:57692"/>
    </cofactor>
</comment>
<dbReference type="InterPro" id="IPR016171">
    <property type="entry name" value="Vanillyl_alc_oxidase_C-sub2"/>
</dbReference>
<gene>
    <name evidence="6" type="ORF">STSP2_02178</name>
</gene>
<dbReference type="PANTHER" id="PTHR42934">
    <property type="entry name" value="GLYCOLATE OXIDASE SUBUNIT GLCD"/>
    <property type="match status" value="1"/>
</dbReference>
<dbReference type="Pfam" id="PF01565">
    <property type="entry name" value="FAD_binding_4"/>
    <property type="match status" value="1"/>
</dbReference>
<dbReference type="Gene3D" id="3.30.70.2190">
    <property type="match status" value="1"/>
</dbReference>
<dbReference type="InterPro" id="IPR016166">
    <property type="entry name" value="FAD-bd_PCMH"/>
</dbReference>
<dbReference type="Gene3D" id="3.30.43.10">
    <property type="entry name" value="Uridine Diphospho-n-acetylenolpyruvylglucosamine Reductase, domain 2"/>
    <property type="match status" value="1"/>
</dbReference>
<name>A0A1U9NN15_9BACT</name>
<dbReference type="InterPro" id="IPR006094">
    <property type="entry name" value="Oxid_FAD_bind_N"/>
</dbReference>
<dbReference type="InterPro" id="IPR004113">
    <property type="entry name" value="FAD-bd_oxidored_4_C"/>
</dbReference>
<evidence type="ECO:0000313" key="7">
    <source>
        <dbReference type="Proteomes" id="UP000189674"/>
    </source>
</evidence>
<dbReference type="Gene3D" id="3.30.465.10">
    <property type="match status" value="1"/>
</dbReference>
<evidence type="ECO:0000256" key="1">
    <source>
        <dbReference type="ARBA" id="ARBA00001974"/>
    </source>
</evidence>
<dbReference type="SUPFAM" id="SSF56176">
    <property type="entry name" value="FAD-binding/transporter-associated domain-like"/>
    <property type="match status" value="1"/>
</dbReference>
<protein>
    <submittedName>
        <fullName evidence="6">Putative FAD-linked oxidoreductase</fullName>
        <ecNumber evidence="6">1.-.-.-</ecNumber>
    </submittedName>
</protein>
<evidence type="ECO:0000256" key="2">
    <source>
        <dbReference type="ARBA" id="ARBA00022630"/>
    </source>
</evidence>
<evidence type="ECO:0000259" key="5">
    <source>
        <dbReference type="PROSITE" id="PS51387"/>
    </source>
</evidence>
<keyword evidence="2" id="KW-0285">Flavoprotein</keyword>
<dbReference type="RefSeq" id="WP_146662458.1">
    <property type="nucleotide sequence ID" value="NZ_CP019791.1"/>
</dbReference>
<proteinExistence type="predicted"/>
<keyword evidence="3" id="KW-0274">FAD</keyword>
<dbReference type="EMBL" id="CP019791">
    <property type="protein sequence ID" value="AQT69000.1"/>
    <property type="molecule type" value="Genomic_DNA"/>
</dbReference>
<organism evidence="6 7">
    <name type="scientific">Anaerohalosphaera lusitana</name>
    <dbReference type="NCBI Taxonomy" id="1936003"/>
    <lineage>
        <taxon>Bacteria</taxon>
        <taxon>Pseudomonadati</taxon>
        <taxon>Planctomycetota</taxon>
        <taxon>Phycisphaerae</taxon>
        <taxon>Sedimentisphaerales</taxon>
        <taxon>Anaerohalosphaeraceae</taxon>
        <taxon>Anaerohalosphaera</taxon>
    </lineage>
</organism>
<dbReference type="InterPro" id="IPR051914">
    <property type="entry name" value="FAD-linked_OxidoTrans_Type4"/>
</dbReference>
<feature type="domain" description="FAD-binding PCMH-type" evidence="5">
    <location>
        <begin position="47"/>
        <end position="226"/>
    </location>
</feature>
<dbReference type="GO" id="GO:0071949">
    <property type="term" value="F:FAD binding"/>
    <property type="evidence" value="ECO:0007669"/>
    <property type="project" value="InterPro"/>
</dbReference>
<dbReference type="Pfam" id="PF02913">
    <property type="entry name" value="FAD-oxidase_C"/>
    <property type="match status" value="1"/>
</dbReference>
<dbReference type="InterPro" id="IPR016169">
    <property type="entry name" value="FAD-bd_PCMH_sub2"/>
</dbReference>
<dbReference type="Gene3D" id="1.10.45.10">
    <property type="entry name" value="Vanillyl-alcohol Oxidase, Chain A, domain 4"/>
    <property type="match status" value="1"/>
</dbReference>
<dbReference type="AlphaFoldDB" id="A0A1U9NN15"/>
<dbReference type="EC" id="1.-.-.-" evidence="6"/>
<dbReference type="KEGG" id="alus:STSP2_02178"/>
<dbReference type="GO" id="GO:0016491">
    <property type="term" value="F:oxidoreductase activity"/>
    <property type="evidence" value="ECO:0007669"/>
    <property type="project" value="UniProtKB-KW"/>
</dbReference>
<dbReference type="SUPFAM" id="SSF55103">
    <property type="entry name" value="FAD-linked oxidases, C-terminal domain"/>
    <property type="match status" value="1"/>
</dbReference>
<evidence type="ECO:0000256" key="4">
    <source>
        <dbReference type="ARBA" id="ARBA00023002"/>
    </source>
</evidence>